<feature type="binding site" evidence="14">
    <location>
        <position position="192"/>
    </location>
    <ligand>
        <name>NAD(+)</name>
        <dbReference type="ChEBI" id="CHEBI:57540"/>
    </ligand>
</feature>
<dbReference type="GO" id="GO:0050660">
    <property type="term" value="F:flavin adenine dinucleotide binding"/>
    <property type="evidence" value="ECO:0007669"/>
    <property type="project" value="InterPro"/>
</dbReference>
<dbReference type="RefSeq" id="WP_154535031.1">
    <property type="nucleotide sequence ID" value="NZ_VUNG01000038.1"/>
</dbReference>
<evidence type="ECO:0000256" key="10">
    <source>
        <dbReference type="ARBA" id="ARBA00023157"/>
    </source>
</evidence>
<keyword evidence="8 16" id="KW-0560">Oxidoreductase</keyword>
<dbReference type="InterPro" id="IPR050151">
    <property type="entry name" value="Class-I_Pyr_Nuc-Dis_Oxidored"/>
</dbReference>
<evidence type="ECO:0000256" key="1">
    <source>
        <dbReference type="ARBA" id="ARBA00004496"/>
    </source>
</evidence>
<dbReference type="Gene3D" id="3.50.50.60">
    <property type="entry name" value="FAD/NAD(P)-binding domain"/>
    <property type="match status" value="2"/>
</dbReference>
<evidence type="ECO:0000256" key="4">
    <source>
        <dbReference type="ARBA" id="ARBA00016961"/>
    </source>
</evidence>
<evidence type="ECO:0000256" key="16">
    <source>
        <dbReference type="RuleBase" id="RU003692"/>
    </source>
</evidence>
<comment type="subcellular location">
    <subcellularLocation>
        <location evidence="1">Cytoplasm</location>
    </subcellularLocation>
</comment>
<dbReference type="InterPro" id="IPR016156">
    <property type="entry name" value="FAD/NAD-linked_Rdtase_dimer_sf"/>
</dbReference>
<dbReference type="SUPFAM" id="SSF55424">
    <property type="entry name" value="FAD/NAD-linked reductases, dimerisation (C-terminal) domain"/>
    <property type="match status" value="1"/>
</dbReference>
<evidence type="ECO:0000256" key="13">
    <source>
        <dbReference type="PIRSR" id="PIRSR000350-2"/>
    </source>
</evidence>
<keyword evidence="7 14" id="KW-0274">FAD</keyword>
<comment type="catalytic activity">
    <reaction evidence="12 16">
        <text>N(6)-[(R)-dihydrolipoyl]-L-lysyl-[protein] + NAD(+) = N(6)-[(R)-lipoyl]-L-lysyl-[protein] + NADH + H(+)</text>
        <dbReference type="Rhea" id="RHEA:15045"/>
        <dbReference type="Rhea" id="RHEA-COMP:10474"/>
        <dbReference type="Rhea" id="RHEA-COMP:10475"/>
        <dbReference type="ChEBI" id="CHEBI:15378"/>
        <dbReference type="ChEBI" id="CHEBI:57540"/>
        <dbReference type="ChEBI" id="CHEBI:57945"/>
        <dbReference type="ChEBI" id="CHEBI:83099"/>
        <dbReference type="ChEBI" id="CHEBI:83100"/>
        <dbReference type="EC" id="1.8.1.4"/>
    </reaction>
</comment>
<dbReference type="InterPro" id="IPR006258">
    <property type="entry name" value="Lipoamide_DH"/>
</dbReference>
<evidence type="ECO:0000313" key="19">
    <source>
        <dbReference type="EMBL" id="MST85443.1"/>
    </source>
</evidence>
<dbReference type="AlphaFoldDB" id="A0A7K0KHL7"/>
<dbReference type="SUPFAM" id="SSF51905">
    <property type="entry name" value="FAD/NAD(P)-binding domain"/>
    <property type="match status" value="1"/>
</dbReference>
<keyword evidence="6 16" id="KW-0285">Flavoprotein</keyword>
<keyword evidence="10" id="KW-1015">Disulfide bond</keyword>
<dbReference type="InterPro" id="IPR036188">
    <property type="entry name" value="FAD/NAD-bd_sf"/>
</dbReference>
<dbReference type="Pfam" id="PF07992">
    <property type="entry name" value="Pyr_redox_2"/>
    <property type="match status" value="1"/>
</dbReference>
<protein>
    <recommendedName>
        <fullName evidence="4 16">Dihydrolipoyl dehydrogenase</fullName>
        <ecNumber evidence="3 16">1.8.1.4</ecNumber>
    </recommendedName>
</protein>
<feature type="binding site" evidence="14">
    <location>
        <position position="297"/>
    </location>
    <ligand>
        <name>FAD</name>
        <dbReference type="ChEBI" id="CHEBI:57692"/>
    </ligand>
</feature>
<evidence type="ECO:0000256" key="5">
    <source>
        <dbReference type="ARBA" id="ARBA00022490"/>
    </source>
</evidence>
<keyword evidence="14" id="KW-0547">Nucleotide-binding</keyword>
<dbReference type="Pfam" id="PF02852">
    <property type="entry name" value="Pyr_redox_dim"/>
    <property type="match status" value="1"/>
</dbReference>
<evidence type="ECO:0000256" key="12">
    <source>
        <dbReference type="ARBA" id="ARBA00049187"/>
    </source>
</evidence>
<gene>
    <name evidence="19" type="primary">lpdA</name>
    <name evidence="19" type="ORF">FYJ73_12340</name>
</gene>
<dbReference type="NCBIfam" id="TIGR01350">
    <property type="entry name" value="lipoamide_DH"/>
    <property type="match status" value="1"/>
</dbReference>
<feature type="domain" description="FAD/NAD(P)-binding" evidence="18">
    <location>
        <begin position="5"/>
        <end position="312"/>
    </location>
</feature>
<dbReference type="GO" id="GO:0004148">
    <property type="term" value="F:dihydrolipoyl dehydrogenase (NADH) activity"/>
    <property type="evidence" value="ECO:0007669"/>
    <property type="project" value="UniProtKB-EC"/>
</dbReference>
<dbReference type="PRINTS" id="PR00368">
    <property type="entry name" value="FADPNR"/>
</dbReference>
<evidence type="ECO:0000256" key="15">
    <source>
        <dbReference type="PIRSR" id="PIRSR000350-4"/>
    </source>
</evidence>
<evidence type="ECO:0000256" key="3">
    <source>
        <dbReference type="ARBA" id="ARBA00012608"/>
    </source>
</evidence>
<proteinExistence type="inferred from homology"/>
<evidence type="ECO:0000256" key="14">
    <source>
        <dbReference type="PIRSR" id="PIRSR000350-3"/>
    </source>
</evidence>
<dbReference type="InterPro" id="IPR012999">
    <property type="entry name" value="Pyr_OxRdtase_I_AS"/>
</dbReference>
<evidence type="ECO:0000313" key="20">
    <source>
        <dbReference type="Proteomes" id="UP000438914"/>
    </source>
</evidence>
<dbReference type="PIRSF" id="PIRSF000350">
    <property type="entry name" value="Mercury_reductase_MerA"/>
    <property type="match status" value="1"/>
</dbReference>
<dbReference type="GO" id="GO:0005737">
    <property type="term" value="C:cytoplasm"/>
    <property type="evidence" value="ECO:0007669"/>
    <property type="project" value="UniProtKB-SubCell"/>
</dbReference>
<evidence type="ECO:0000256" key="8">
    <source>
        <dbReference type="ARBA" id="ARBA00023002"/>
    </source>
</evidence>
<keyword evidence="11 16" id="KW-0676">Redox-active center</keyword>
<evidence type="ECO:0000256" key="7">
    <source>
        <dbReference type="ARBA" id="ARBA00022827"/>
    </source>
</evidence>
<comment type="cofactor">
    <cofactor evidence="14 16">
        <name>FAD</name>
        <dbReference type="ChEBI" id="CHEBI:57692"/>
    </cofactor>
    <text evidence="14 16">Binds 1 FAD per subunit.</text>
</comment>
<dbReference type="InterPro" id="IPR004099">
    <property type="entry name" value="Pyr_nucl-diS_OxRdtase_dimer"/>
</dbReference>
<dbReference type="InterPro" id="IPR001100">
    <property type="entry name" value="Pyr_nuc-diS_OxRdtase"/>
</dbReference>
<dbReference type="EC" id="1.8.1.4" evidence="3 16"/>
<accession>A0A7K0KHL7</accession>
<comment type="miscellaneous">
    <text evidence="16">The active site is a redox-active disulfide bond.</text>
</comment>
<feature type="binding site" evidence="14">
    <location>
        <begin position="129"/>
        <end position="131"/>
    </location>
    <ligand>
        <name>FAD</name>
        <dbReference type="ChEBI" id="CHEBI:57692"/>
    </ligand>
</feature>
<feature type="domain" description="Pyridine nucleotide-disulphide oxidoreductase dimerisation" evidence="17">
    <location>
        <begin position="331"/>
        <end position="441"/>
    </location>
</feature>
<feature type="binding site" evidence="14">
    <location>
        <begin position="303"/>
        <end position="306"/>
    </location>
    <ligand>
        <name>FAD</name>
        <dbReference type="ChEBI" id="CHEBI:57692"/>
    </ligand>
</feature>
<dbReference type="GO" id="GO:0006103">
    <property type="term" value="P:2-oxoglutarate metabolic process"/>
    <property type="evidence" value="ECO:0007669"/>
    <property type="project" value="TreeGrafter"/>
</dbReference>
<evidence type="ECO:0000256" key="9">
    <source>
        <dbReference type="ARBA" id="ARBA00023027"/>
    </source>
</evidence>
<feature type="disulfide bond" description="Redox-active" evidence="15">
    <location>
        <begin position="41"/>
        <end position="46"/>
    </location>
</feature>
<dbReference type="PANTHER" id="PTHR22912">
    <property type="entry name" value="DISULFIDE OXIDOREDUCTASE"/>
    <property type="match status" value="1"/>
</dbReference>
<evidence type="ECO:0000256" key="11">
    <source>
        <dbReference type="ARBA" id="ARBA00023284"/>
    </source>
</evidence>
<feature type="active site" description="Proton acceptor" evidence="13">
    <location>
        <position position="431"/>
    </location>
</feature>
<evidence type="ECO:0000256" key="6">
    <source>
        <dbReference type="ARBA" id="ARBA00022630"/>
    </source>
</evidence>
<evidence type="ECO:0000256" key="2">
    <source>
        <dbReference type="ARBA" id="ARBA00007532"/>
    </source>
</evidence>
<dbReference type="Proteomes" id="UP000438914">
    <property type="component" value="Unassembled WGS sequence"/>
</dbReference>
<comment type="caution">
    <text evidence="19">The sequence shown here is derived from an EMBL/GenBank/DDBJ whole genome shotgun (WGS) entry which is preliminary data.</text>
</comment>
<dbReference type="PROSITE" id="PS00076">
    <property type="entry name" value="PYRIDINE_REDOX_1"/>
    <property type="match status" value="1"/>
</dbReference>
<evidence type="ECO:0000259" key="17">
    <source>
        <dbReference type="Pfam" id="PF02852"/>
    </source>
</evidence>
<dbReference type="PANTHER" id="PTHR22912:SF217">
    <property type="entry name" value="DIHYDROLIPOYL DEHYDROGENASE"/>
    <property type="match status" value="1"/>
</dbReference>
<keyword evidence="5" id="KW-0963">Cytoplasm</keyword>
<name>A0A7K0KHL7_9BACT</name>
<dbReference type="PRINTS" id="PR00411">
    <property type="entry name" value="PNDRDTASEI"/>
</dbReference>
<feature type="binding site" evidence="14">
    <location>
        <position position="50"/>
    </location>
    <ligand>
        <name>FAD</name>
        <dbReference type="ChEBI" id="CHEBI:57692"/>
    </ligand>
</feature>
<keyword evidence="9 14" id="KW-0520">NAD</keyword>
<reference evidence="19 20" key="1">
    <citation type="submission" date="2019-08" db="EMBL/GenBank/DDBJ databases">
        <title>In-depth cultivation of the pig gut microbiome towards novel bacterial diversity and tailored functional studies.</title>
        <authorList>
            <person name="Wylensek D."/>
            <person name="Hitch T.C.A."/>
            <person name="Clavel T."/>
        </authorList>
    </citation>
    <scope>NUCLEOTIDE SEQUENCE [LARGE SCALE GENOMIC DNA]</scope>
    <source>
        <strain evidence="19 20">LKV-178-WT-2A</strain>
    </source>
</reference>
<feature type="binding site" evidence="14">
    <location>
        <position position="257"/>
    </location>
    <ligand>
        <name>NAD(+)</name>
        <dbReference type="ChEBI" id="CHEBI:57540"/>
    </ligand>
</feature>
<sequence>MIETDIMIIGGGPGGYETALYAAGKGLKVVIAEEREVGGTCLNRGCIPTKSLLHDAAHASLCNAEPQAEAFKRAMERKQQVVAGLRQGIATLLSNPAITLLQGHAAFVDPKTVSIGEETVKARHVIIATGSKVKMPPLPGIKEPRSSYVFTSDDLLCAPTLPPTVCVIGAGVIGLEMATMFRDFGCKVDVLEFLSECLPTVDGEIARRLRKTLEKSGIKIHLSCQVREVNGNEVLYFNTRKKTEERIASDCILVATGRAPQLDGLQLAAAGIRYDGHGILVNDDFATDVPEIYAIGDVNGRQMLAHAATAQGRHAVNRIVGIDDRIRFDIMPAAVFTRPEVASVGLTEDCANAQYPDYTVHKGFYRSNGKAQAIEATEGLVKLICDSKQPNAKIVGCHVMGANAAAIVQEVAALMNFDVTLEQLMDIIHIHPTLNEILLQAASV</sequence>
<keyword evidence="20" id="KW-1185">Reference proteome</keyword>
<organism evidence="19 20">
    <name type="scientific">Hallella mizrahii</name>
    <dbReference type="NCBI Taxonomy" id="2606637"/>
    <lineage>
        <taxon>Bacteria</taxon>
        <taxon>Pseudomonadati</taxon>
        <taxon>Bacteroidota</taxon>
        <taxon>Bacteroidia</taxon>
        <taxon>Bacteroidales</taxon>
        <taxon>Prevotellaceae</taxon>
        <taxon>Hallella</taxon>
    </lineage>
</organism>
<dbReference type="InterPro" id="IPR023753">
    <property type="entry name" value="FAD/NAD-binding_dom"/>
</dbReference>
<dbReference type="FunFam" id="3.30.390.30:FF:000001">
    <property type="entry name" value="Dihydrolipoyl dehydrogenase"/>
    <property type="match status" value="1"/>
</dbReference>
<feature type="binding site" evidence="14">
    <location>
        <begin position="169"/>
        <end position="176"/>
    </location>
    <ligand>
        <name>NAD(+)</name>
        <dbReference type="ChEBI" id="CHEBI:57540"/>
    </ligand>
</feature>
<comment type="similarity">
    <text evidence="2 16">Belongs to the class-I pyridine nucleotide-disulfide oxidoreductase family.</text>
</comment>
<dbReference type="Gene3D" id="3.30.390.30">
    <property type="match status" value="1"/>
</dbReference>
<evidence type="ECO:0000259" key="18">
    <source>
        <dbReference type="Pfam" id="PF07992"/>
    </source>
</evidence>
<dbReference type="EMBL" id="VUNG01000038">
    <property type="protein sequence ID" value="MST85443.1"/>
    <property type="molecule type" value="Genomic_DNA"/>
</dbReference>